<dbReference type="PROSITE" id="PS51257">
    <property type="entry name" value="PROKAR_LIPOPROTEIN"/>
    <property type="match status" value="1"/>
</dbReference>
<dbReference type="InterPro" id="IPR046219">
    <property type="entry name" value="DUF6252"/>
</dbReference>
<keyword evidence="1" id="KW-0732">Signal</keyword>
<evidence type="ECO:0000313" key="2">
    <source>
        <dbReference type="EMBL" id="TCK65155.1"/>
    </source>
</evidence>
<name>A0A4R1KK61_9FLAO</name>
<feature type="chain" id="PRO_5020851948" description="Lipid-binding hydrolase" evidence="1">
    <location>
        <begin position="19"/>
        <end position="164"/>
    </location>
</feature>
<dbReference type="Pfam" id="PF19765">
    <property type="entry name" value="DUF6252"/>
    <property type="match status" value="1"/>
</dbReference>
<evidence type="ECO:0000256" key="1">
    <source>
        <dbReference type="SAM" id="SignalP"/>
    </source>
</evidence>
<protein>
    <recommendedName>
        <fullName evidence="4">Lipid-binding hydrolase</fullName>
    </recommendedName>
</protein>
<dbReference type="OrthoDB" id="1448607at2"/>
<reference evidence="2 3" key="1">
    <citation type="journal article" date="2015" name="Stand. Genomic Sci.">
        <title>Genomic Encyclopedia of Bacterial and Archaeal Type Strains, Phase III: the genomes of soil and plant-associated and newly described type strains.</title>
        <authorList>
            <person name="Whitman W.B."/>
            <person name="Woyke T."/>
            <person name="Klenk H.P."/>
            <person name="Zhou Y."/>
            <person name="Lilburn T.G."/>
            <person name="Beck B.J."/>
            <person name="De Vos P."/>
            <person name="Vandamme P."/>
            <person name="Eisen J.A."/>
            <person name="Garrity G."/>
            <person name="Hugenholtz P."/>
            <person name="Kyrpides N.C."/>
        </authorList>
    </citation>
    <scope>NUCLEOTIDE SEQUENCE [LARGE SCALE GENOMIC DNA]</scope>
    <source>
        <strain evidence="2 3">CECT 8445</strain>
    </source>
</reference>
<dbReference type="RefSeq" id="WP_132705587.1">
    <property type="nucleotide sequence ID" value="NZ_SMGI01000004.1"/>
</dbReference>
<dbReference type="Proteomes" id="UP000295714">
    <property type="component" value="Unassembled WGS sequence"/>
</dbReference>
<evidence type="ECO:0000313" key="3">
    <source>
        <dbReference type="Proteomes" id="UP000295714"/>
    </source>
</evidence>
<organism evidence="2 3">
    <name type="scientific">Winogradskyella wandonensis</name>
    <dbReference type="NCBI Taxonomy" id="1442586"/>
    <lineage>
        <taxon>Bacteria</taxon>
        <taxon>Pseudomonadati</taxon>
        <taxon>Bacteroidota</taxon>
        <taxon>Flavobacteriia</taxon>
        <taxon>Flavobacteriales</taxon>
        <taxon>Flavobacteriaceae</taxon>
        <taxon>Winogradskyella</taxon>
    </lineage>
</organism>
<dbReference type="AlphaFoldDB" id="A0A4R1KK61"/>
<dbReference type="EMBL" id="SMGI01000004">
    <property type="protein sequence ID" value="TCK65155.1"/>
    <property type="molecule type" value="Genomic_DNA"/>
</dbReference>
<evidence type="ECO:0008006" key="4">
    <source>
        <dbReference type="Google" id="ProtNLM"/>
    </source>
</evidence>
<accession>A0A4R1KK61</accession>
<keyword evidence="3" id="KW-1185">Reference proteome</keyword>
<gene>
    <name evidence="2" type="ORF">DFQ05_2369</name>
</gene>
<comment type="caution">
    <text evidence="2">The sequence shown here is derived from an EMBL/GenBank/DDBJ whole genome shotgun (WGS) entry which is preliminary data.</text>
</comment>
<sequence length="164" mass="18071">MNKNILLLLLVLILGGCADEVEFNNPAMQANFEGDSWRATSFAGDIDFGGFIFEGRRGTEVLQIITENDTRGTFELTPESVSKAIFRDAEGIIYSTKNLPDPEITIYPPEGVIVVDDIDNAEPKRVTGTFRFTAFSEDGLRSVNFINGVFFKVSLLGGLQELPD</sequence>
<feature type="signal peptide" evidence="1">
    <location>
        <begin position="1"/>
        <end position="18"/>
    </location>
</feature>
<proteinExistence type="predicted"/>